<gene>
    <name evidence="10" type="ORF">MNB_SM-6-1332</name>
</gene>
<dbReference type="EC" id="6.1.1.5" evidence="1"/>
<dbReference type="Gene3D" id="3.40.50.620">
    <property type="entry name" value="HUPs"/>
    <property type="match status" value="2"/>
</dbReference>
<dbReference type="Gene3D" id="1.10.730.20">
    <property type="match status" value="1"/>
</dbReference>
<dbReference type="InterPro" id="IPR013155">
    <property type="entry name" value="M/V/L/I-tRNA-synth_anticd-bd"/>
</dbReference>
<dbReference type="AlphaFoldDB" id="A0A1W1CWT1"/>
<evidence type="ECO:0000256" key="5">
    <source>
        <dbReference type="ARBA" id="ARBA00022840"/>
    </source>
</evidence>
<evidence type="ECO:0000259" key="8">
    <source>
        <dbReference type="Pfam" id="PF00133"/>
    </source>
</evidence>
<dbReference type="HAMAP" id="MF_02002">
    <property type="entry name" value="Ile_tRNA_synth_type1"/>
    <property type="match status" value="1"/>
</dbReference>
<dbReference type="InterPro" id="IPR009080">
    <property type="entry name" value="tRNAsynth_Ia_anticodon-bd"/>
</dbReference>
<dbReference type="GO" id="GO:0005829">
    <property type="term" value="C:cytosol"/>
    <property type="evidence" value="ECO:0007669"/>
    <property type="project" value="TreeGrafter"/>
</dbReference>
<protein>
    <recommendedName>
        <fullName evidence="1">isoleucine--tRNA ligase</fullName>
        <ecNumber evidence="1">6.1.1.5</ecNumber>
    </recommendedName>
</protein>
<evidence type="ECO:0000259" key="9">
    <source>
        <dbReference type="Pfam" id="PF08264"/>
    </source>
</evidence>
<organism evidence="10">
    <name type="scientific">hydrothermal vent metagenome</name>
    <dbReference type="NCBI Taxonomy" id="652676"/>
    <lineage>
        <taxon>unclassified sequences</taxon>
        <taxon>metagenomes</taxon>
        <taxon>ecological metagenomes</taxon>
    </lineage>
</organism>
<dbReference type="Gene3D" id="3.90.740.10">
    <property type="entry name" value="Valyl/Leucyl/Isoleucyl-tRNA synthetase, editing domain"/>
    <property type="match status" value="1"/>
</dbReference>
<dbReference type="InterPro" id="IPR001412">
    <property type="entry name" value="aa-tRNA-synth_I_CS"/>
</dbReference>
<dbReference type="EMBL" id="FPHK01000143">
    <property type="protein sequence ID" value="SFV70286.1"/>
    <property type="molecule type" value="Genomic_DNA"/>
</dbReference>
<sequence>MDYKETLLLPTTSFAMRGNLINNEPKRYKAWDEKKVYHKMKAKRAGAEHFTLHDGPPYANGHIHIGHALNKVLKDIIIKHNYFNGKAVRFTPGWDCHGLPIEQQVEKKLGGKKKKEQLETAEIRKLCREHAAKFVDIQRDEFKTLGIIADWEKPYVTMDYKFEANIFRTLCEVAKKGLLIERSKPVFWSWAERTALAEAEVEYEDKEDYSIFIAFELSDAAKEKLGLDKATKAAPVIWTTTPWTIPANTGISLNPDEKYILTSDGYIVAKELLNSLIESGVVNGSITKEFDAKAFENLIAINPLNGRESRLVLGEHVLVDNGTGCVHTAPGHGEDDYRVGLVYGLDVVMPVDETGCYDATIVREKLIPNAEEFVGRHIFKSNEDLIELMGDAVLKVDKFMHSYPHCWRSHTPLIYRATKQWFISVDGTPEGEQKTLREIALGEVKKTKFIPETGRKRLTSMVENRPDWCISRQRDWGVPIAFFRVKATGEVLLDEKVLNFVAMIFEMQGSDAWYSMDIAELLYPGSGYKPEELEKVNDILDVWFDSGSTWNSVLKSRNYDAGNYPADLYVEGSDQHRGWFQSSLFLSSAVQHQAPYKGVLTHGFTVDEKGEKMSKSKGNVIAPEKVLKEFGSEILRLWVASSDYQGDLKISQGILKQTAENYRKLRNTFRIMLANINDLEELTPTEDMGDLDKWILSVAADVLSEVHSQFSEYNFVNGMSTLNNFIVNELSGMYIDMTKDNLYCNAQDSARRRASQSAMAMITQTLLTLMAPILTYTADEIVENAPAIIQGDAEDIFDMTYAPLSKVEAPFDAAYMTKAREGFGAVVDALKKEKIIKSTLELIIYTESKTTLDMDRVDAEDWFVVSGIFEDKPEEEMLGSFKVDEDMFTIAKATAHKCPRCWKFQAKEEDCLCARCQSVIDA</sequence>
<evidence type="ECO:0000256" key="1">
    <source>
        <dbReference type="ARBA" id="ARBA00013165"/>
    </source>
</evidence>
<feature type="domain" description="Methionyl/Valyl/Leucyl/Isoleucyl-tRNA synthetase anticodon-binding" evidence="9">
    <location>
        <begin position="692"/>
        <end position="842"/>
    </location>
</feature>
<feature type="domain" description="Aminoacyl-tRNA synthetase class Ia" evidence="8">
    <location>
        <begin position="27"/>
        <end position="651"/>
    </location>
</feature>
<dbReference type="PROSITE" id="PS00178">
    <property type="entry name" value="AA_TRNA_LIGASE_I"/>
    <property type="match status" value="1"/>
</dbReference>
<evidence type="ECO:0000313" key="10">
    <source>
        <dbReference type="EMBL" id="SFV70286.1"/>
    </source>
</evidence>
<dbReference type="GO" id="GO:0000049">
    <property type="term" value="F:tRNA binding"/>
    <property type="evidence" value="ECO:0007669"/>
    <property type="project" value="InterPro"/>
</dbReference>
<dbReference type="SUPFAM" id="SSF52374">
    <property type="entry name" value="Nucleotidylyl transferase"/>
    <property type="match status" value="1"/>
</dbReference>
<keyword evidence="2" id="KW-0963">Cytoplasm</keyword>
<dbReference type="InterPro" id="IPR002301">
    <property type="entry name" value="Ile-tRNA-ligase"/>
</dbReference>
<dbReference type="PANTHER" id="PTHR42765:SF1">
    <property type="entry name" value="ISOLEUCINE--TRNA LIGASE, MITOCHONDRIAL"/>
    <property type="match status" value="1"/>
</dbReference>
<dbReference type="GO" id="GO:0006428">
    <property type="term" value="P:isoleucyl-tRNA aminoacylation"/>
    <property type="evidence" value="ECO:0007669"/>
    <property type="project" value="InterPro"/>
</dbReference>
<dbReference type="GO" id="GO:0005524">
    <property type="term" value="F:ATP binding"/>
    <property type="evidence" value="ECO:0007669"/>
    <property type="project" value="UniProtKB-KW"/>
</dbReference>
<evidence type="ECO:0000256" key="4">
    <source>
        <dbReference type="ARBA" id="ARBA00022741"/>
    </source>
</evidence>
<dbReference type="InterPro" id="IPR050081">
    <property type="entry name" value="Ile-tRNA_ligase"/>
</dbReference>
<evidence type="ECO:0000256" key="7">
    <source>
        <dbReference type="ARBA" id="ARBA00023146"/>
    </source>
</evidence>
<keyword evidence="6" id="KW-0648">Protein biosynthesis</keyword>
<accession>A0A1W1CWT1</accession>
<dbReference type="Pfam" id="PF08264">
    <property type="entry name" value="Anticodon_1"/>
    <property type="match status" value="1"/>
</dbReference>
<keyword evidence="5" id="KW-0067">ATP-binding</keyword>
<evidence type="ECO:0000256" key="6">
    <source>
        <dbReference type="ARBA" id="ARBA00022917"/>
    </source>
</evidence>
<dbReference type="NCBIfam" id="TIGR00392">
    <property type="entry name" value="ileS"/>
    <property type="match status" value="1"/>
</dbReference>
<proteinExistence type="inferred from homology"/>
<name>A0A1W1CWT1_9ZZZZ</name>
<evidence type="ECO:0000256" key="3">
    <source>
        <dbReference type="ARBA" id="ARBA00022598"/>
    </source>
</evidence>
<dbReference type="Pfam" id="PF00133">
    <property type="entry name" value="tRNA-synt_1"/>
    <property type="match status" value="1"/>
</dbReference>
<dbReference type="CDD" id="cd07960">
    <property type="entry name" value="Anticodon_Ia_Ile_BEm"/>
    <property type="match status" value="1"/>
</dbReference>
<keyword evidence="3 10" id="KW-0436">Ligase</keyword>
<evidence type="ECO:0000256" key="2">
    <source>
        <dbReference type="ARBA" id="ARBA00022490"/>
    </source>
</evidence>
<dbReference type="GO" id="GO:0002161">
    <property type="term" value="F:aminoacyl-tRNA deacylase activity"/>
    <property type="evidence" value="ECO:0007669"/>
    <property type="project" value="InterPro"/>
</dbReference>
<dbReference type="PRINTS" id="PR00984">
    <property type="entry name" value="TRNASYNTHILE"/>
</dbReference>
<dbReference type="Gene3D" id="1.10.10.830">
    <property type="entry name" value="Ile-tRNA synthetase CP2 domain-like"/>
    <property type="match status" value="1"/>
</dbReference>
<dbReference type="InterPro" id="IPR009008">
    <property type="entry name" value="Val/Leu/Ile-tRNA-synth_edit"/>
</dbReference>
<dbReference type="GO" id="GO:0004822">
    <property type="term" value="F:isoleucine-tRNA ligase activity"/>
    <property type="evidence" value="ECO:0007669"/>
    <property type="project" value="UniProtKB-EC"/>
</dbReference>
<dbReference type="SUPFAM" id="SSF47323">
    <property type="entry name" value="Anticodon-binding domain of a subclass of class I aminoacyl-tRNA synthetases"/>
    <property type="match status" value="1"/>
</dbReference>
<dbReference type="InterPro" id="IPR002300">
    <property type="entry name" value="aa-tRNA-synth_Ia"/>
</dbReference>
<dbReference type="FunFam" id="3.40.50.620:FF:000092">
    <property type="entry name" value="Isoleucine--tRNA ligase"/>
    <property type="match status" value="1"/>
</dbReference>
<dbReference type="InterPro" id="IPR023585">
    <property type="entry name" value="Ile-tRNA-ligase_type1"/>
</dbReference>
<keyword evidence="4" id="KW-0547">Nucleotide-binding</keyword>
<dbReference type="SUPFAM" id="SSF50677">
    <property type="entry name" value="ValRS/IleRS/LeuRS editing domain"/>
    <property type="match status" value="1"/>
</dbReference>
<dbReference type="PANTHER" id="PTHR42765">
    <property type="entry name" value="SOLEUCYL-TRNA SYNTHETASE"/>
    <property type="match status" value="1"/>
</dbReference>
<keyword evidence="7 10" id="KW-0030">Aminoacyl-tRNA synthetase</keyword>
<dbReference type="InterPro" id="IPR033708">
    <property type="entry name" value="Anticodon_Ile_BEm"/>
</dbReference>
<reference evidence="10" key="1">
    <citation type="submission" date="2016-10" db="EMBL/GenBank/DDBJ databases">
        <authorList>
            <person name="de Groot N.N."/>
        </authorList>
    </citation>
    <scope>NUCLEOTIDE SEQUENCE</scope>
</reference>
<dbReference type="InterPro" id="IPR014729">
    <property type="entry name" value="Rossmann-like_a/b/a_fold"/>
</dbReference>